<dbReference type="InterPro" id="IPR036291">
    <property type="entry name" value="NAD(P)-bd_dom_sf"/>
</dbReference>
<evidence type="ECO:0000259" key="5">
    <source>
        <dbReference type="SMART" id="SM00829"/>
    </source>
</evidence>
<dbReference type="GO" id="GO:0035925">
    <property type="term" value="F:mRNA 3'-UTR AU-rich region binding"/>
    <property type="evidence" value="ECO:0007669"/>
    <property type="project" value="TreeGrafter"/>
</dbReference>
<evidence type="ECO:0000256" key="3">
    <source>
        <dbReference type="ARBA" id="ARBA00043088"/>
    </source>
</evidence>
<dbReference type="PANTHER" id="PTHR48106:SF13">
    <property type="entry name" value="QUINONE OXIDOREDUCTASE-RELATED"/>
    <property type="match status" value="1"/>
</dbReference>
<dbReference type="GO" id="GO:0070402">
    <property type="term" value="F:NADPH binding"/>
    <property type="evidence" value="ECO:0007669"/>
    <property type="project" value="TreeGrafter"/>
</dbReference>
<dbReference type="InterPro" id="IPR020843">
    <property type="entry name" value="ER"/>
</dbReference>
<dbReference type="InterPro" id="IPR002364">
    <property type="entry name" value="Quin_OxRdtase/zeta-crystal_CS"/>
</dbReference>
<dbReference type="InterPro" id="IPR013149">
    <property type="entry name" value="ADH-like_C"/>
</dbReference>
<dbReference type="GO" id="GO:0008270">
    <property type="term" value="F:zinc ion binding"/>
    <property type="evidence" value="ECO:0007669"/>
    <property type="project" value="InterPro"/>
</dbReference>
<sequence length="338" mass="36287">MSSFQIPKTMRAVLIRKTGGPEAIETQDDYPVPTLAEDQVLIKISYAGVNFIDTYKRSGLYQSKYPLILGEEGAGTIVDIHPSVNSSDIKLGRRVAFISTGSYAEYIAISHKKLAYLPDHVSFKDAAGVLLQGLTALTMLQESYAVKSGDWILVHAAAGGVGLNLCQIASYLGVNVIGTTSTLDKAELARKNGAETVVVNGSAEDLKAEVDKNTDGKGVHAVFDGVGKATWEGNFPLLSRKGTIVSFGNASGPPPEISPLILGKGNWKLTRPVLNNAIHTPEEFEYYTSELFKLVDQKVVNLLVNGTYPLSAEGLRQAHADLTGRKTVGKLVIQVADE</sequence>
<keyword evidence="1" id="KW-0521">NADP</keyword>
<dbReference type="FunFam" id="3.40.50.720:FF:000053">
    <property type="entry name" value="Quinone oxidoreductase 1"/>
    <property type="match status" value="1"/>
</dbReference>
<dbReference type="SMART" id="SM00829">
    <property type="entry name" value="PKS_ER"/>
    <property type="match status" value="1"/>
</dbReference>
<accession>A0A0F7SNX5</accession>
<dbReference type="AlphaFoldDB" id="A0A0F7SNX5"/>
<feature type="domain" description="Enoyl reductase (ER)" evidence="5">
    <location>
        <begin position="19"/>
        <end position="333"/>
    </location>
</feature>
<dbReference type="CDD" id="cd05286">
    <property type="entry name" value="QOR2"/>
    <property type="match status" value="1"/>
</dbReference>
<protein>
    <recommendedName>
        <fullName evidence="4">Probable quinone oxidoreductase</fullName>
    </recommendedName>
    <alternativeName>
        <fullName evidence="3">NADPH:quinone reductase</fullName>
    </alternativeName>
</protein>
<proteinExistence type="predicted"/>
<dbReference type="Pfam" id="PF08240">
    <property type="entry name" value="ADH_N"/>
    <property type="match status" value="1"/>
</dbReference>
<dbReference type="EMBL" id="LN483142">
    <property type="protein sequence ID" value="CED83126.1"/>
    <property type="molecule type" value="Genomic_DNA"/>
</dbReference>
<evidence type="ECO:0000256" key="4">
    <source>
        <dbReference type="ARBA" id="ARBA00070796"/>
    </source>
</evidence>
<dbReference type="Pfam" id="PF00107">
    <property type="entry name" value="ADH_zinc_N"/>
    <property type="match status" value="1"/>
</dbReference>
<dbReference type="InterPro" id="IPR013154">
    <property type="entry name" value="ADH-like_N"/>
</dbReference>
<dbReference type="Gene3D" id="3.90.180.10">
    <property type="entry name" value="Medium-chain alcohol dehydrogenases, catalytic domain"/>
    <property type="match status" value="1"/>
</dbReference>
<dbReference type="GO" id="GO:0003960">
    <property type="term" value="F:quinone reductase (NADPH) activity"/>
    <property type="evidence" value="ECO:0007669"/>
    <property type="project" value="InterPro"/>
</dbReference>
<keyword evidence="2" id="KW-0560">Oxidoreductase</keyword>
<reference evidence="6" key="1">
    <citation type="submission" date="2014-08" db="EMBL/GenBank/DDBJ databases">
        <authorList>
            <person name="Sharma Rahul"/>
            <person name="Thines Marco"/>
        </authorList>
    </citation>
    <scope>NUCLEOTIDE SEQUENCE</scope>
</reference>
<dbReference type="InterPro" id="IPR047618">
    <property type="entry name" value="QOR-like"/>
</dbReference>
<dbReference type="InterPro" id="IPR011032">
    <property type="entry name" value="GroES-like_sf"/>
</dbReference>
<evidence type="ECO:0000256" key="2">
    <source>
        <dbReference type="ARBA" id="ARBA00023002"/>
    </source>
</evidence>
<organism evidence="6">
    <name type="scientific">Phaffia rhodozyma</name>
    <name type="common">Yeast</name>
    <name type="synonym">Xanthophyllomyces dendrorhous</name>
    <dbReference type="NCBI Taxonomy" id="264483"/>
    <lineage>
        <taxon>Eukaryota</taxon>
        <taxon>Fungi</taxon>
        <taxon>Dikarya</taxon>
        <taxon>Basidiomycota</taxon>
        <taxon>Agaricomycotina</taxon>
        <taxon>Tremellomycetes</taxon>
        <taxon>Cystofilobasidiales</taxon>
        <taxon>Mrakiaceae</taxon>
        <taxon>Phaffia</taxon>
    </lineage>
</organism>
<dbReference type="SUPFAM" id="SSF50129">
    <property type="entry name" value="GroES-like"/>
    <property type="match status" value="1"/>
</dbReference>
<evidence type="ECO:0000313" key="6">
    <source>
        <dbReference type="EMBL" id="CED83126.1"/>
    </source>
</evidence>
<evidence type="ECO:0000256" key="1">
    <source>
        <dbReference type="ARBA" id="ARBA00022857"/>
    </source>
</evidence>
<name>A0A0F7SNX5_PHARH</name>
<dbReference type="Gene3D" id="3.40.50.720">
    <property type="entry name" value="NAD(P)-binding Rossmann-like Domain"/>
    <property type="match status" value="1"/>
</dbReference>
<dbReference type="PROSITE" id="PS01162">
    <property type="entry name" value="QOR_ZETA_CRYSTAL"/>
    <property type="match status" value="1"/>
</dbReference>
<dbReference type="GO" id="GO:0005829">
    <property type="term" value="C:cytosol"/>
    <property type="evidence" value="ECO:0007669"/>
    <property type="project" value="TreeGrafter"/>
</dbReference>
<dbReference type="SUPFAM" id="SSF51735">
    <property type="entry name" value="NAD(P)-binding Rossmann-fold domains"/>
    <property type="match status" value="1"/>
</dbReference>
<dbReference type="PANTHER" id="PTHR48106">
    <property type="entry name" value="QUINONE OXIDOREDUCTASE PIG3-RELATED"/>
    <property type="match status" value="1"/>
</dbReference>